<name>A0A4C2A1W8_EUMVA</name>
<proteinExistence type="predicted"/>
<sequence>MVKKRQRQMDREGNERRQRECEVLILAGFPLRETGIVKNVPSTASAGAGWYTLIRRPACTRGAAERPCL</sequence>
<evidence type="ECO:0000313" key="2">
    <source>
        <dbReference type="Proteomes" id="UP000299102"/>
    </source>
</evidence>
<protein>
    <submittedName>
        <fullName evidence="1">Uncharacterized protein</fullName>
    </submittedName>
</protein>
<reference evidence="1 2" key="1">
    <citation type="journal article" date="2019" name="Commun. Biol.">
        <title>The bagworm genome reveals a unique fibroin gene that provides high tensile strength.</title>
        <authorList>
            <person name="Kono N."/>
            <person name="Nakamura H."/>
            <person name="Ohtoshi R."/>
            <person name="Tomita M."/>
            <person name="Numata K."/>
            <person name="Arakawa K."/>
        </authorList>
    </citation>
    <scope>NUCLEOTIDE SEQUENCE [LARGE SCALE GENOMIC DNA]</scope>
</reference>
<gene>
    <name evidence="1" type="ORF">EVAR_86559_1</name>
</gene>
<keyword evidence="2" id="KW-1185">Reference proteome</keyword>
<comment type="caution">
    <text evidence="1">The sequence shown here is derived from an EMBL/GenBank/DDBJ whole genome shotgun (WGS) entry which is preliminary data.</text>
</comment>
<dbReference type="Proteomes" id="UP000299102">
    <property type="component" value="Unassembled WGS sequence"/>
</dbReference>
<accession>A0A4C2A1W8</accession>
<organism evidence="1 2">
    <name type="scientific">Eumeta variegata</name>
    <name type="common">Bagworm moth</name>
    <name type="synonym">Eumeta japonica</name>
    <dbReference type="NCBI Taxonomy" id="151549"/>
    <lineage>
        <taxon>Eukaryota</taxon>
        <taxon>Metazoa</taxon>
        <taxon>Ecdysozoa</taxon>
        <taxon>Arthropoda</taxon>
        <taxon>Hexapoda</taxon>
        <taxon>Insecta</taxon>
        <taxon>Pterygota</taxon>
        <taxon>Neoptera</taxon>
        <taxon>Endopterygota</taxon>
        <taxon>Lepidoptera</taxon>
        <taxon>Glossata</taxon>
        <taxon>Ditrysia</taxon>
        <taxon>Tineoidea</taxon>
        <taxon>Psychidae</taxon>
        <taxon>Oiketicinae</taxon>
        <taxon>Eumeta</taxon>
    </lineage>
</organism>
<dbReference type="EMBL" id="BGZK01002565">
    <property type="protein sequence ID" value="GBP94941.1"/>
    <property type="molecule type" value="Genomic_DNA"/>
</dbReference>
<evidence type="ECO:0000313" key="1">
    <source>
        <dbReference type="EMBL" id="GBP94941.1"/>
    </source>
</evidence>
<dbReference type="AlphaFoldDB" id="A0A4C2A1W8"/>